<reference evidence="1" key="1">
    <citation type="journal article" date="2021" name="Genome Biol. Evol.">
        <title>A High-Quality Reference Genome for a Parasitic Bivalve with Doubly Uniparental Inheritance (Bivalvia: Unionida).</title>
        <authorList>
            <person name="Smith C.H."/>
        </authorList>
    </citation>
    <scope>NUCLEOTIDE SEQUENCE</scope>
    <source>
        <strain evidence="1">CHS0354</strain>
    </source>
</reference>
<name>A0AAE0W9N4_9BIVA</name>
<protein>
    <submittedName>
        <fullName evidence="1">Uncharacterized protein</fullName>
    </submittedName>
</protein>
<dbReference type="AlphaFoldDB" id="A0AAE0W9N4"/>
<sequence>MRGTEWSFMLDTTDTNQNEISSQNAQIVSFNSVSRKKEREMYMEPVRSWEEFISGHIVEFKYYCIWHQAILTKVDEILQNITVIHYGRKKLFDTRTIMEEVLQVDLKKENFYIYHPDPENAKTPDEVIRIANSRLGEQTWGPGIKKEYYLRYSKTKSLRLHQCVRGNGARHNKAIGLHNNIIKNHPIKQRLNAGKT</sequence>
<evidence type="ECO:0000313" key="2">
    <source>
        <dbReference type="Proteomes" id="UP001195483"/>
    </source>
</evidence>
<accession>A0AAE0W9N4</accession>
<keyword evidence="2" id="KW-1185">Reference proteome</keyword>
<organism evidence="1 2">
    <name type="scientific">Potamilus streckersoni</name>
    <dbReference type="NCBI Taxonomy" id="2493646"/>
    <lineage>
        <taxon>Eukaryota</taxon>
        <taxon>Metazoa</taxon>
        <taxon>Spiralia</taxon>
        <taxon>Lophotrochozoa</taxon>
        <taxon>Mollusca</taxon>
        <taxon>Bivalvia</taxon>
        <taxon>Autobranchia</taxon>
        <taxon>Heteroconchia</taxon>
        <taxon>Palaeoheterodonta</taxon>
        <taxon>Unionida</taxon>
        <taxon>Unionoidea</taxon>
        <taxon>Unionidae</taxon>
        <taxon>Ambleminae</taxon>
        <taxon>Lampsilini</taxon>
        <taxon>Potamilus</taxon>
    </lineage>
</organism>
<dbReference type="Proteomes" id="UP001195483">
    <property type="component" value="Unassembled WGS sequence"/>
</dbReference>
<proteinExistence type="predicted"/>
<reference evidence="1" key="2">
    <citation type="journal article" date="2021" name="Genome Biol. Evol.">
        <title>Developing a high-quality reference genome for a parasitic bivalve with doubly uniparental inheritance (Bivalvia: Unionida).</title>
        <authorList>
            <person name="Smith C.H."/>
        </authorList>
    </citation>
    <scope>NUCLEOTIDE SEQUENCE</scope>
    <source>
        <strain evidence="1">CHS0354</strain>
        <tissue evidence="1">Mantle</tissue>
    </source>
</reference>
<evidence type="ECO:0000313" key="1">
    <source>
        <dbReference type="EMBL" id="KAK3606571.1"/>
    </source>
</evidence>
<gene>
    <name evidence="1" type="ORF">CHS0354_038795</name>
</gene>
<comment type="caution">
    <text evidence="1">The sequence shown here is derived from an EMBL/GenBank/DDBJ whole genome shotgun (WGS) entry which is preliminary data.</text>
</comment>
<reference evidence="1" key="3">
    <citation type="submission" date="2023-05" db="EMBL/GenBank/DDBJ databases">
        <authorList>
            <person name="Smith C.H."/>
        </authorList>
    </citation>
    <scope>NUCLEOTIDE SEQUENCE</scope>
    <source>
        <strain evidence="1">CHS0354</strain>
        <tissue evidence="1">Mantle</tissue>
    </source>
</reference>
<dbReference type="EMBL" id="JAEAOA010002257">
    <property type="protein sequence ID" value="KAK3606571.1"/>
    <property type="molecule type" value="Genomic_DNA"/>
</dbReference>